<organism evidence="3">
    <name type="scientific">Iconisemion striatum</name>
    <dbReference type="NCBI Taxonomy" id="60296"/>
    <lineage>
        <taxon>Eukaryota</taxon>
        <taxon>Metazoa</taxon>
        <taxon>Chordata</taxon>
        <taxon>Craniata</taxon>
        <taxon>Vertebrata</taxon>
        <taxon>Euteleostomi</taxon>
        <taxon>Actinopterygii</taxon>
        <taxon>Neopterygii</taxon>
        <taxon>Teleostei</taxon>
        <taxon>Neoteleostei</taxon>
        <taxon>Acanthomorphata</taxon>
        <taxon>Ovalentaria</taxon>
        <taxon>Atherinomorphae</taxon>
        <taxon>Cyprinodontiformes</taxon>
        <taxon>Nothobranchiidae</taxon>
        <taxon>Iconisemion</taxon>
    </lineage>
</organism>
<dbReference type="AlphaFoldDB" id="A0A1A7XY26"/>
<dbReference type="GO" id="GO:0008168">
    <property type="term" value="F:methyltransferase activity"/>
    <property type="evidence" value="ECO:0007669"/>
    <property type="project" value="InterPro"/>
</dbReference>
<keyword evidence="1" id="KW-0472">Membrane</keyword>
<evidence type="ECO:0000259" key="2">
    <source>
        <dbReference type="Pfam" id="PF09004"/>
    </source>
</evidence>
<feature type="non-terminal residue" evidence="3">
    <location>
        <position position="1"/>
    </location>
</feature>
<sequence length="211" mass="23712">KLQEAQYRASPLNINEECVERVHTFRLLGVLISADISWTDDITAVIKEAQQQLHFLRVLRKHNLDSNLLLTFYHSSIQSLLTYCITVWYGSCTVAERERLQMVVKAAQRIISCPLPSMMDIYTSHCLSRVKTHHYKTAPCCPQGGATGASQLGQTGHNHFKLKNAPIQPNLIAPFCLSIGAMSNIYMLLTVTAISYNVNSTTLPHLFIYCT</sequence>
<feature type="transmembrane region" description="Helical" evidence="1">
    <location>
        <begin position="171"/>
        <end position="196"/>
    </location>
</feature>
<name>A0A1A7XY26_9TELE</name>
<reference evidence="3" key="1">
    <citation type="submission" date="2016-05" db="EMBL/GenBank/DDBJ databases">
        <authorList>
            <person name="Lavstsen T."/>
            <person name="Jespersen J.S."/>
        </authorList>
    </citation>
    <scope>NUCLEOTIDE SEQUENCE</scope>
    <source>
        <tissue evidence="3">Brain</tissue>
    </source>
</reference>
<reference evidence="3" key="2">
    <citation type="submission" date="2016-06" db="EMBL/GenBank/DDBJ databases">
        <title>The genome of a short-lived fish provides insights into sex chromosome evolution and the genetic control of aging.</title>
        <authorList>
            <person name="Reichwald K."/>
            <person name="Felder M."/>
            <person name="Petzold A."/>
            <person name="Koch P."/>
            <person name="Groth M."/>
            <person name="Platzer M."/>
        </authorList>
    </citation>
    <scope>NUCLEOTIDE SEQUENCE</scope>
    <source>
        <tissue evidence="3">Brain</tissue>
    </source>
</reference>
<keyword evidence="1" id="KW-1133">Transmembrane helix</keyword>
<gene>
    <name evidence="3" type="primary">Nfu_g_1_025716</name>
</gene>
<dbReference type="InterPro" id="IPR015095">
    <property type="entry name" value="AlkB_hom8_N"/>
</dbReference>
<evidence type="ECO:0000313" key="3">
    <source>
        <dbReference type="EMBL" id="SBP22981.1"/>
    </source>
</evidence>
<protein>
    <recommendedName>
        <fullName evidence="2">Alkylated DNA repair protein AlkB homologue 8 N-terminal domain-containing protein</fullName>
    </recommendedName>
</protein>
<evidence type="ECO:0000256" key="1">
    <source>
        <dbReference type="SAM" id="Phobius"/>
    </source>
</evidence>
<dbReference type="GO" id="GO:0016706">
    <property type="term" value="F:2-oxoglutarate-dependent dioxygenase activity"/>
    <property type="evidence" value="ECO:0007669"/>
    <property type="project" value="InterPro"/>
</dbReference>
<feature type="domain" description="Alkylated DNA repair protein AlkB homologue 8 N-terminal" evidence="2">
    <location>
        <begin position="38"/>
        <end position="79"/>
    </location>
</feature>
<proteinExistence type="predicted"/>
<accession>A0A1A7XY26</accession>
<keyword evidence="1" id="KW-0812">Transmembrane</keyword>
<dbReference type="EMBL" id="HADX01000749">
    <property type="protein sequence ID" value="SBP22981.1"/>
    <property type="molecule type" value="Transcribed_RNA"/>
</dbReference>
<dbReference type="Pfam" id="PF09004">
    <property type="entry name" value="ALKBH8_N"/>
    <property type="match status" value="1"/>
</dbReference>